<dbReference type="InterPro" id="IPR001214">
    <property type="entry name" value="SET_dom"/>
</dbReference>
<dbReference type="AlphaFoldDB" id="A0A8S1GTX9"/>
<dbReference type="SUPFAM" id="SSF82199">
    <property type="entry name" value="SET domain"/>
    <property type="match status" value="1"/>
</dbReference>
<reference evidence="2" key="1">
    <citation type="submission" date="2020-10" db="EMBL/GenBank/DDBJ databases">
        <authorList>
            <person name="Kikuchi T."/>
        </authorList>
    </citation>
    <scope>NUCLEOTIDE SEQUENCE</scope>
    <source>
        <strain evidence="2">NKZ352</strain>
    </source>
</reference>
<evidence type="ECO:0000313" key="3">
    <source>
        <dbReference type="Proteomes" id="UP000835052"/>
    </source>
</evidence>
<dbReference type="PANTHER" id="PTHR47250:SF3">
    <property type="entry name" value="HISTONE-LYSINE N-METHYLTRANSFERASE SET-6"/>
    <property type="match status" value="1"/>
</dbReference>
<name>A0A8S1GTX9_9PELO</name>
<dbReference type="PANTHER" id="PTHR47250">
    <property type="entry name" value="HISTONE-LYSINE N-METHYLTRANSFERASE SET-6"/>
    <property type="match status" value="1"/>
</dbReference>
<dbReference type="EMBL" id="CAJGYM010000004">
    <property type="protein sequence ID" value="CAD6186212.1"/>
    <property type="molecule type" value="Genomic_DNA"/>
</dbReference>
<gene>
    <name evidence="2" type="ORF">CAUJ_LOCUS2131</name>
</gene>
<dbReference type="Proteomes" id="UP000835052">
    <property type="component" value="Unassembled WGS sequence"/>
</dbReference>
<comment type="caution">
    <text evidence="2">The sequence shown here is derived from an EMBL/GenBank/DDBJ whole genome shotgun (WGS) entry which is preliminary data.</text>
</comment>
<accession>A0A8S1GTX9</accession>
<protein>
    <recommendedName>
        <fullName evidence="1">SET domain-containing protein</fullName>
    </recommendedName>
</protein>
<dbReference type="OrthoDB" id="616263at2759"/>
<proteinExistence type="predicted"/>
<dbReference type="Pfam" id="PF00856">
    <property type="entry name" value="SET"/>
    <property type="match status" value="1"/>
</dbReference>
<feature type="domain" description="SET" evidence="1">
    <location>
        <begin position="354"/>
        <end position="481"/>
    </location>
</feature>
<dbReference type="Gene3D" id="2.170.270.10">
    <property type="entry name" value="SET domain"/>
    <property type="match status" value="1"/>
</dbReference>
<keyword evidence="3" id="KW-1185">Reference proteome</keyword>
<sequence>MNDPGPSDTNNPLEDDIVLLDNAAVLEKRVSKRANSLPVSDERVKIHRKAAFCFRAKQTSEAIPHGDSSDEDCVIIEELTTVKKSEKTPCQINADRDAALKRYRGIQEVRKADKIRMREIENMSADLFVKDPHLLENYFHRWKVNDSNPPNMKHRIKMIRALIERTGRKIRSLNLQSLEDNEIYWLSHSADYFPRPRSRFLITEDIAEGQHRLPIAMYSDIETDSTRVVLPPSFNYITENNANSLPPAYFDMYFKHREACEISCGCKEELDGRGCWQNEDCPCYKMNVKMRQLQRKAKSFNHPPTEFKTYDPCYVLESGDDDFNIKVGFACSSSCACSGNCANNVLRYATDPIFGLELYRRDKSLGFGVRTMTFIPNGSPVFEFVGELTSHSSCTIPTTWVPLAKVLKENLPPDIMHTYASGWYVDPKTSGNVARFVSHGCFPNLAFYRVYSKGLAPHQAHLVFFAMEDLPAGTELYFDYGPDYLKESGVIECLCNTLGCTRTATFEKLAKLDDESVKTLLEMRLHDKHRQRDWINDVLADADLSTDDEA</sequence>
<dbReference type="PROSITE" id="PS50280">
    <property type="entry name" value="SET"/>
    <property type="match status" value="1"/>
</dbReference>
<dbReference type="SMART" id="SM00317">
    <property type="entry name" value="SET"/>
    <property type="match status" value="1"/>
</dbReference>
<evidence type="ECO:0000313" key="2">
    <source>
        <dbReference type="EMBL" id="CAD6186212.1"/>
    </source>
</evidence>
<dbReference type="InterPro" id="IPR053105">
    <property type="entry name" value="Class_V-like_SAM-MTase"/>
</dbReference>
<organism evidence="2 3">
    <name type="scientific">Caenorhabditis auriculariae</name>
    <dbReference type="NCBI Taxonomy" id="2777116"/>
    <lineage>
        <taxon>Eukaryota</taxon>
        <taxon>Metazoa</taxon>
        <taxon>Ecdysozoa</taxon>
        <taxon>Nematoda</taxon>
        <taxon>Chromadorea</taxon>
        <taxon>Rhabditida</taxon>
        <taxon>Rhabditina</taxon>
        <taxon>Rhabditomorpha</taxon>
        <taxon>Rhabditoidea</taxon>
        <taxon>Rhabditidae</taxon>
        <taxon>Peloderinae</taxon>
        <taxon>Caenorhabditis</taxon>
    </lineage>
</organism>
<dbReference type="InterPro" id="IPR046341">
    <property type="entry name" value="SET_dom_sf"/>
</dbReference>
<evidence type="ECO:0000259" key="1">
    <source>
        <dbReference type="PROSITE" id="PS50280"/>
    </source>
</evidence>